<keyword evidence="1" id="KW-0732">Signal</keyword>
<sequence length="311" mass="32993">MCAIAAIGAALGGGHFAAHATEGGVGRPITGQQVFSNAGIVPPEPGWVAQFSSIYYKGDMGGNRAVPIVGNVGAGIDMKVSYNIANLTRVWGTGPGGWSYASAIGLPLQYTKVQTSLTTVRRDIGNSDDSTQFADMLFTPIAAGYHFSKTEHLSLSLPIYAPTGSYDPNRLANAGQNVWTFMPTVAYTRLDGKGGEFSVLSALEFYTRNNDTDYKSGTLFRIDALWTVGLKNGWSVGAVGGWIEQISDDSSPLADRVGGFRGSAFGIGPVVNWGGKLGNLPGSFSARWVPDWTTDNRPKGNGFSLSFVLQF</sequence>
<dbReference type="InterPro" id="IPR025737">
    <property type="entry name" value="FApF"/>
</dbReference>
<dbReference type="Proteomes" id="UP000285190">
    <property type="component" value="Unassembled WGS sequence"/>
</dbReference>
<gene>
    <name evidence="2" type="ORF">D3870_06500</name>
</gene>
<organism evidence="2 3">
    <name type="scientific">Noviherbaspirillum cavernae</name>
    <dbReference type="NCBI Taxonomy" id="2320862"/>
    <lineage>
        <taxon>Bacteria</taxon>
        <taxon>Pseudomonadati</taxon>
        <taxon>Pseudomonadota</taxon>
        <taxon>Betaproteobacteria</taxon>
        <taxon>Burkholderiales</taxon>
        <taxon>Oxalobacteraceae</taxon>
        <taxon>Noviherbaspirillum</taxon>
    </lineage>
</organism>
<keyword evidence="3" id="KW-1185">Reference proteome</keyword>
<name>A0A418X5W5_9BURK</name>
<dbReference type="OrthoDB" id="8639774at2"/>
<evidence type="ECO:0000313" key="3">
    <source>
        <dbReference type="Proteomes" id="UP000285190"/>
    </source>
</evidence>
<comment type="caution">
    <text evidence="2">The sequence shown here is derived from an EMBL/GenBank/DDBJ whole genome shotgun (WGS) entry which is preliminary data.</text>
</comment>
<protein>
    <submittedName>
        <fullName evidence="2">Transporter</fullName>
    </submittedName>
</protein>
<feature type="signal peptide" evidence="1">
    <location>
        <begin position="1"/>
        <end position="20"/>
    </location>
</feature>
<feature type="chain" id="PRO_5019374077" evidence="1">
    <location>
        <begin position="21"/>
        <end position="311"/>
    </location>
</feature>
<proteinExistence type="predicted"/>
<dbReference type="Pfam" id="PF13557">
    <property type="entry name" value="Phenol_MetA_deg"/>
    <property type="match status" value="1"/>
</dbReference>
<evidence type="ECO:0000313" key="2">
    <source>
        <dbReference type="EMBL" id="RJG07883.1"/>
    </source>
</evidence>
<evidence type="ECO:0000256" key="1">
    <source>
        <dbReference type="SAM" id="SignalP"/>
    </source>
</evidence>
<reference evidence="2 3" key="1">
    <citation type="submission" date="2018-09" db="EMBL/GenBank/DDBJ databases">
        <authorList>
            <person name="Zhu H."/>
        </authorList>
    </citation>
    <scope>NUCLEOTIDE SEQUENCE [LARGE SCALE GENOMIC DNA]</scope>
    <source>
        <strain evidence="2 3">K2R10-39</strain>
    </source>
</reference>
<dbReference type="AlphaFoldDB" id="A0A418X5W5"/>
<accession>A0A418X5W5</accession>
<dbReference type="EMBL" id="QYUN01000002">
    <property type="protein sequence ID" value="RJG07883.1"/>
    <property type="molecule type" value="Genomic_DNA"/>
</dbReference>